<organism evidence="1 2">
    <name type="scientific">Paramecium octaurelia</name>
    <dbReference type="NCBI Taxonomy" id="43137"/>
    <lineage>
        <taxon>Eukaryota</taxon>
        <taxon>Sar</taxon>
        <taxon>Alveolata</taxon>
        <taxon>Ciliophora</taxon>
        <taxon>Intramacronucleata</taxon>
        <taxon>Oligohymenophorea</taxon>
        <taxon>Peniculida</taxon>
        <taxon>Parameciidae</taxon>
        <taxon>Paramecium</taxon>
    </lineage>
</organism>
<reference evidence="1" key="1">
    <citation type="submission" date="2021-01" db="EMBL/GenBank/DDBJ databases">
        <authorList>
            <consortium name="Genoscope - CEA"/>
            <person name="William W."/>
        </authorList>
    </citation>
    <scope>NUCLEOTIDE SEQUENCE</scope>
</reference>
<protein>
    <submittedName>
        <fullName evidence="1">Uncharacterized protein</fullName>
    </submittedName>
</protein>
<accession>A0A8S1WHA1</accession>
<dbReference type="PANTHER" id="PTHR33706">
    <property type="entry name" value="MORN VARIANT REPEAT PROTEIN"/>
    <property type="match status" value="1"/>
</dbReference>
<dbReference type="OrthoDB" id="298777at2759"/>
<dbReference type="PANTHER" id="PTHR33706:SF1">
    <property type="entry name" value="TPR REPEAT PROTEIN"/>
    <property type="match status" value="1"/>
</dbReference>
<dbReference type="Proteomes" id="UP000683925">
    <property type="component" value="Unassembled WGS sequence"/>
</dbReference>
<name>A0A8S1WHA1_PAROT</name>
<keyword evidence="2" id="KW-1185">Reference proteome</keyword>
<dbReference type="EMBL" id="CAJJDP010000090">
    <property type="protein sequence ID" value="CAD8187990.1"/>
    <property type="molecule type" value="Genomic_DNA"/>
</dbReference>
<dbReference type="AlphaFoldDB" id="A0A8S1WHA1"/>
<evidence type="ECO:0000313" key="1">
    <source>
        <dbReference type="EMBL" id="CAD8187990.1"/>
    </source>
</evidence>
<comment type="caution">
    <text evidence="1">The sequence shown here is derived from an EMBL/GenBank/DDBJ whole genome shotgun (WGS) entry which is preliminary data.</text>
</comment>
<gene>
    <name evidence="1" type="ORF">POCTA_138.1.T0910172</name>
</gene>
<sequence>MEYLDQQWKWLQINVNNIKQTLQLCKFSSGGGSYDELDGKKIGKWIEINENCTDVINSGKYQQAIQIGKWDFCVNQSGKYQQIGGGSYDEGGKGIKIGKWIEIDEKSFSVSKQRTHIGEYINGKKYGVWKTFYDQIYLEACYLYDQMGRINNKNIIKKGITLIGETKLGKKVGKWEILSVKNQYFGGGLYSNGIKMGLWIKTDYRSQITQIGEYKNGKKVGRWDMWENYFNDNQPNINIGGGSYDQEGLGIKIGKWTYQVTLWRYDKRTYIGEYQNGNKVGVWKEFSESNRFMYSKASTLRSCVLYDLNGIQIYESQLNNGVLEIGQVQNGKKFGRWEILGKNNEQIGGGSYHEGGDGTKTGKWVEIKKNGLLVDTQEKITQFILVNIKMGKKQVDGRVGQKKMSMSQCKKLIKRDIVKNGSGGGHYDLEGNGNKIGKWIDLDDQFLKGKYVTYRGLYKNGEKVGRWDILISDIHKDTDVQFGGGHYDDGGNGNKIGRWIDLDDQFLKGQNLSHRGLYKNGKKVGRWDIWFSDLQKGTDVQIGGGSYDEEGREFKIGMWRQIDRFYSESFYTTENCEYDHGKQLTSRISFNQNSSINTYKNNKMNYI</sequence>
<proteinExistence type="predicted"/>
<evidence type="ECO:0000313" key="2">
    <source>
        <dbReference type="Proteomes" id="UP000683925"/>
    </source>
</evidence>